<feature type="region of interest" description="Disordered" evidence="2">
    <location>
        <begin position="797"/>
        <end position="827"/>
    </location>
</feature>
<dbReference type="RefSeq" id="WP_009292860.1">
    <property type="nucleotide sequence ID" value="NZ_GL945046.1"/>
</dbReference>
<feature type="domain" description="Tape measure protein N-terminal" evidence="3">
    <location>
        <begin position="204"/>
        <end position="389"/>
    </location>
</feature>
<reference evidence="4 5" key="2">
    <citation type="submission" date="2023-08" db="EMBL/GenBank/DDBJ databases">
        <authorList>
            <person name="Du M."/>
            <person name="Liu C."/>
            <person name="Liu S.-J."/>
        </authorList>
    </citation>
    <scope>NUCLEOTIDE SEQUENCE [LARGE SCALE GENOMIC DNA]</scope>
    <source>
        <strain evidence="4 5">GS077</strain>
    </source>
</reference>
<gene>
    <name evidence="4" type="ORF">BFGS077_003460</name>
</gene>
<feature type="compositionally biased region" description="Basic and acidic residues" evidence="2">
    <location>
        <begin position="810"/>
        <end position="827"/>
    </location>
</feature>
<dbReference type="InterPro" id="IPR013491">
    <property type="entry name" value="Tape_meas_N"/>
</dbReference>
<sequence length="1626" mass="181703">MAKLYFRIGADFDKVIKLREEIAKLKNELKTMDSTQSPAAFKALNTQLSTSTQKMNELVANAAKAGAEMEMGFKKKIFDASQSVNGFMEKIIAQKNAVGSLQSTIRKNKELYKTIVSRGSEDKELLNHIREQERTLGKERDSLFRLTQQQAEARLSVKKLRDEYALYKDDAKDVAETNKGIAISWKKALAVIGGAGVLKALGSEIIRVRGEFQAADTAIQTLLGSKEKADVLMKQVREYAKISPLEFSDVTKATQMMLGFNIEAEKVPRYLQAIGDVSMGDTQRFSSLTLAFSQMSAAGKLMGQDLNQMINAGFNPLQQISEKTGKSIATLKEEMSKGAISAEMVQQAFIDATSAGGKFYNMSENASKTINGQLSMMQDAMDAAFNELGQKSEGVIMDGIQMTTSLIENYEMVGKVLVGLVTTYGAYRTAVMLATMATSKHTIAEVALTNARVLARKAQLALNAAMLTNPYVLLATAVIGLGAAMWALHDSATEAEKAQRRFNEQKKQSIKKEQEHKQRLEELISTLQNEYTSSMDRVKAMDAIKNEYPALFQKYIDEKGHIRDLIALWKEYNEEAGKRNVEENKINYNNSKKLIGEYEQVIGLWKRFGEDPNFHKNSLNESEKQLADKYKNETLSTLKSKLDEERNVLRNYQKEVRSDELAQWQLDLKKNTDVQLKVELDEMKRLQQARKNNKWYSLNVGVGSLKGATTESELQNRIDVLESELNSRNSKTETKNKSYWTNQKKEAKKNLESIASSQKKLMDAGNFKGIDAAVVKSYKDNVKKLKEAEKELKVYDTSSKQESAANKLRKQQEGIRSQNDKISEIERKQAIQRKRQAEDMEMEISRSEINAMADGSEKKRMQRELDNRKEIQSLERQKEDMIQAVIQAEKEIFDAQEELKAKENNKYQKKTFDSSKVDTGKISSIWDTIIENTSKKQLDDKIRDQEASWNEYLIKFGNYQQKRLAIIEKYDKAIKEAETAGDAAILMKEKANALDDFDNSVKNSTTLMGQLFVDASQKSVNEIQGIIEKAELLMQYLAAIKDEQGNAQIGGKTVSKKDILGLGISDNTLQNLELSTEQTEALRNAIGRLKEELGVKSPFALFKKQVKEAAGEIAKGGQENIARGIAGIGSAIVQFTPAISQFGQDLGTIFGNDDLGNKIAGISDALGGVGQTAMGVGQIMSGDIVGGAMSAVSGISSVVKALDGLFGADYSRYNEMKSQYEALNSVWDELINKKKEYIDMSYGDEAYKVGKEAETLIKQQTQRYYELLNELRQSGSSIGSSSLGKRIEKRLNKEDWARISGAVGESVTNAESLLNLSAEQLKEVLADPKLVSVLNTVNGDFVKYIQDIVNGSEKLEDIQNQVKEQLTQVSFDSVFDNFVDTLMDMDSSAKDFANNFERYMQKAMLTTMLGNKYKAELQKWYDAFAAANDNKTGISEENYKKLQEQWNDIVTDAVKERDKLKELLGWTSESSSQDSTKRGFEAMSQDTGEELNGRFTALQITGEEIKNQAIEQTGLLSSINEKMSLLDLTSENYPLLTMPNVPDIAGQTREILASSYQPQITINFPTDKIESLASDVSSLKGIVDELRTNQIEKFNDVVEGVSKMAKNTPVMNKKIDSINDNIKKAL</sequence>
<dbReference type="NCBIfam" id="TIGR02675">
    <property type="entry name" value="tape_meas_nterm"/>
    <property type="match status" value="1"/>
</dbReference>
<dbReference type="PANTHER" id="PTHR47236:SF4">
    <property type="entry name" value="GENE 9195-RELATED"/>
    <property type="match status" value="1"/>
</dbReference>
<feature type="coiled-coil region" evidence="1">
    <location>
        <begin position="635"/>
        <end position="662"/>
    </location>
</feature>
<organism evidence="4 5">
    <name type="scientific">Bacteroides fragilis</name>
    <dbReference type="NCBI Taxonomy" id="817"/>
    <lineage>
        <taxon>Bacteria</taxon>
        <taxon>Pseudomonadati</taxon>
        <taxon>Bacteroidota</taxon>
        <taxon>Bacteroidia</taxon>
        <taxon>Bacteroidales</taxon>
        <taxon>Bacteroidaceae</taxon>
        <taxon>Bacteroides</taxon>
    </lineage>
</organism>
<evidence type="ECO:0000259" key="3">
    <source>
        <dbReference type="Pfam" id="PF20155"/>
    </source>
</evidence>
<feature type="coiled-coil region" evidence="1">
    <location>
        <begin position="488"/>
        <end position="537"/>
    </location>
</feature>
<protein>
    <recommendedName>
        <fullName evidence="3">Tape measure protein N-terminal domain-containing protein</fullName>
    </recommendedName>
</protein>
<evidence type="ECO:0000313" key="4">
    <source>
        <dbReference type="EMBL" id="MDT6978148.1"/>
    </source>
</evidence>
<comment type="caution">
    <text evidence="4">The sequence shown here is derived from an EMBL/GenBank/DDBJ whole genome shotgun (WGS) entry which is preliminary data.</text>
</comment>
<keyword evidence="1" id="KW-0175">Coiled coil</keyword>
<reference evidence="5" key="1">
    <citation type="submission" date="2023-07" db="EMBL/GenBank/DDBJ databases">
        <title>A gut symbiont ubiquitin homologue binds and inactivates peptidyl-prolyl isomerase to mediate the interbacterial arms race in the human gut.</title>
        <authorList>
            <person name="Jiang K."/>
            <person name="Li W."/>
            <person name="Tong M."/>
            <person name="Xu J."/>
            <person name="Chen Z."/>
            <person name="Yang Y."/>
            <person name="Zang Y."/>
            <person name="Jiao X."/>
            <person name="Liu C."/>
            <person name="Lim B."/>
            <person name="Jiang X."/>
            <person name="Wang J."/>
            <person name="Wu D."/>
            <person name="Wang M."/>
            <person name="Liu S.-J."/>
            <person name="Shao F."/>
            <person name="Gao X."/>
        </authorList>
    </citation>
    <scope>NUCLEOTIDE SEQUENCE [LARGE SCALE GENOMIC DNA]</scope>
    <source>
        <strain evidence="5">GS077</strain>
    </source>
</reference>
<feature type="coiled-coil region" evidence="1">
    <location>
        <begin position="871"/>
        <end position="905"/>
    </location>
</feature>
<dbReference type="Proteomes" id="UP001258434">
    <property type="component" value="Unassembled WGS sequence"/>
</dbReference>
<evidence type="ECO:0000313" key="5">
    <source>
        <dbReference type="Proteomes" id="UP001258434"/>
    </source>
</evidence>
<evidence type="ECO:0000256" key="1">
    <source>
        <dbReference type="SAM" id="Coils"/>
    </source>
</evidence>
<proteinExistence type="predicted"/>
<dbReference type="Pfam" id="PF20155">
    <property type="entry name" value="TMP_3"/>
    <property type="match status" value="1"/>
</dbReference>
<dbReference type="EMBL" id="JAVFHL010000002">
    <property type="protein sequence ID" value="MDT6978148.1"/>
    <property type="molecule type" value="Genomic_DNA"/>
</dbReference>
<evidence type="ECO:0000256" key="2">
    <source>
        <dbReference type="SAM" id="MobiDB-lite"/>
    </source>
</evidence>
<name>A0ABD5G038_BACFG</name>
<dbReference type="PANTHER" id="PTHR47236">
    <property type="entry name" value="GENE, 32742-RELATED-RELATED"/>
    <property type="match status" value="1"/>
</dbReference>
<accession>A0ABD5G038</accession>